<dbReference type="AlphaFoldDB" id="A0AAQ3UG19"/>
<reference evidence="1 2" key="1">
    <citation type="submission" date="2024-02" db="EMBL/GenBank/DDBJ databases">
        <title>High-quality chromosome-scale genome assembly of Pensacola bahiagrass (Paspalum notatum Flugge var. saurae).</title>
        <authorList>
            <person name="Vega J.M."/>
            <person name="Podio M."/>
            <person name="Orjuela J."/>
            <person name="Siena L.A."/>
            <person name="Pessino S.C."/>
            <person name="Combes M.C."/>
            <person name="Mariac C."/>
            <person name="Albertini E."/>
            <person name="Pupilli F."/>
            <person name="Ortiz J.P.A."/>
            <person name="Leblanc O."/>
        </authorList>
    </citation>
    <scope>NUCLEOTIDE SEQUENCE [LARGE SCALE GENOMIC DNA]</scope>
    <source>
        <strain evidence="1">R1</strain>
        <tissue evidence="1">Leaf</tissue>
    </source>
</reference>
<dbReference type="EMBL" id="CP144752">
    <property type="protein sequence ID" value="WVZ89327.1"/>
    <property type="molecule type" value="Genomic_DNA"/>
</dbReference>
<dbReference type="Proteomes" id="UP001341281">
    <property type="component" value="Chromosome 08"/>
</dbReference>
<gene>
    <name evidence="1" type="ORF">U9M48_035748</name>
</gene>
<name>A0AAQ3UG19_PASNO</name>
<evidence type="ECO:0000313" key="2">
    <source>
        <dbReference type="Proteomes" id="UP001341281"/>
    </source>
</evidence>
<organism evidence="1 2">
    <name type="scientific">Paspalum notatum var. saurae</name>
    <dbReference type="NCBI Taxonomy" id="547442"/>
    <lineage>
        <taxon>Eukaryota</taxon>
        <taxon>Viridiplantae</taxon>
        <taxon>Streptophyta</taxon>
        <taxon>Embryophyta</taxon>
        <taxon>Tracheophyta</taxon>
        <taxon>Spermatophyta</taxon>
        <taxon>Magnoliopsida</taxon>
        <taxon>Liliopsida</taxon>
        <taxon>Poales</taxon>
        <taxon>Poaceae</taxon>
        <taxon>PACMAD clade</taxon>
        <taxon>Panicoideae</taxon>
        <taxon>Andropogonodae</taxon>
        <taxon>Paspaleae</taxon>
        <taxon>Paspalinae</taxon>
        <taxon>Paspalum</taxon>
    </lineage>
</organism>
<sequence length="84" mass="9154">MGAVDWVYGARAESARAGPIRTPRAGTRQVLEMLEHHIGVDPTVSSLSVKKSSSLRVLSSSLKTSLSKATPEDFGEYVQDFNEF</sequence>
<protein>
    <submittedName>
        <fullName evidence="1">Uncharacterized protein</fullName>
    </submittedName>
</protein>
<accession>A0AAQ3UG19</accession>
<keyword evidence="2" id="KW-1185">Reference proteome</keyword>
<evidence type="ECO:0000313" key="1">
    <source>
        <dbReference type="EMBL" id="WVZ89327.1"/>
    </source>
</evidence>
<proteinExistence type="predicted"/>